<dbReference type="Gene3D" id="1.10.10.10">
    <property type="entry name" value="Winged helix-like DNA-binding domain superfamily/Winged helix DNA-binding domain"/>
    <property type="match status" value="1"/>
</dbReference>
<dbReference type="InterPro" id="IPR036388">
    <property type="entry name" value="WH-like_DNA-bd_sf"/>
</dbReference>
<dbReference type="PANTHER" id="PTHR33221:SF5">
    <property type="entry name" value="HTH-TYPE TRANSCRIPTIONAL REGULATOR ISCR"/>
    <property type="match status" value="1"/>
</dbReference>
<dbReference type="EMBL" id="QTUA01000001">
    <property type="protein sequence ID" value="REF31786.1"/>
    <property type="molecule type" value="Genomic_DNA"/>
</dbReference>
<organism evidence="2 3">
    <name type="scientific">Calidifontibacter indicus</name>
    <dbReference type="NCBI Taxonomy" id="419650"/>
    <lineage>
        <taxon>Bacteria</taxon>
        <taxon>Bacillati</taxon>
        <taxon>Actinomycetota</taxon>
        <taxon>Actinomycetes</taxon>
        <taxon>Micrococcales</taxon>
        <taxon>Dermacoccaceae</taxon>
        <taxon>Calidifontibacter</taxon>
    </lineage>
</organism>
<gene>
    <name evidence="2" type="ORF">DFJ65_2867</name>
</gene>
<protein>
    <submittedName>
        <fullName evidence="2">BadM/Rrf2 family transcriptional regulator</fullName>
    </submittedName>
</protein>
<dbReference type="NCBIfam" id="TIGR00738">
    <property type="entry name" value="rrf2_super"/>
    <property type="match status" value="1"/>
</dbReference>
<keyword evidence="3" id="KW-1185">Reference proteome</keyword>
<dbReference type="AlphaFoldDB" id="A0A3D9UR97"/>
<proteinExistence type="predicted"/>
<dbReference type="PROSITE" id="PS51197">
    <property type="entry name" value="HTH_RRF2_2"/>
    <property type="match status" value="1"/>
</dbReference>
<comment type="caution">
    <text evidence="2">The sequence shown here is derived from an EMBL/GenBank/DDBJ whole genome shotgun (WGS) entry which is preliminary data.</text>
</comment>
<dbReference type="InterPro" id="IPR000944">
    <property type="entry name" value="Tscrpt_reg_Rrf2"/>
</dbReference>
<evidence type="ECO:0000256" key="1">
    <source>
        <dbReference type="ARBA" id="ARBA00023125"/>
    </source>
</evidence>
<name>A0A3D9UR97_9MICO</name>
<dbReference type="InterPro" id="IPR030489">
    <property type="entry name" value="TR_Rrf2-type_CS"/>
</dbReference>
<reference evidence="2 3" key="1">
    <citation type="submission" date="2018-08" db="EMBL/GenBank/DDBJ databases">
        <title>Sequencing the genomes of 1000 actinobacteria strains.</title>
        <authorList>
            <person name="Klenk H.-P."/>
        </authorList>
    </citation>
    <scope>NUCLEOTIDE SEQUENCE [LARGE SCALE GENOMIC DNA]</scope>
    <source>
        <strain evidence="2 3">DSM 22967</strain>
    </source>
</reference>
<dbReference type="SUPFAM" id="SSF46785">
    <property type="entry name" value="Winged helix' DNA-binding domain"/>
    <property type="match status" value="1"/>
</dbReference>
<dbReference type="RefSeq" id="WP_245950289.1">
    <property type="nucleotide sequence ID" value="NZ_QTUA01000001.1"/>
</dbReference>
<dbReference type="Pfam" id="PF02082">
    <property type="entry name" value="Rrf2"/>
    <property type="match status" value="1"/>
</dbReference>
<dbReference type="PROSITE" id="PS01332">
    <property type="entry name" value="HTH_RRF2_1"/>
    <property type="match status" value="1"/>
</dbReference>
<dbReference type="GO" id="GO:0003700">
    <property type="term" value="F:DNA-binding transcription factor activity"/>
    <property type="evidence" value="ECO:0007669"/>
    <property type="project" value="TreeGrafter"/>
</dbReference>
<accession>A0A3D9UR97</accession>
<dbReference type="GO" id="GO:0005829">
    <property type="term" value="C:cytosol"/>
    <property type="evidence" value="ECO:0007669"/>
    <property type="project" value="TreeGrafter"/>
</dbReference>
<dbReference type="Proteomes" id="UP000256253">
    <property type="component" value="Unassembled WGS sequence"/>
</dbReference>
<dbReference type="PANTHER" id="PTHR33221">
    <property type="entry name" value="WINGED HELIX-TURN-HELIX TRANSCRIPTIONAL REGULATOR, RRF2 FAMILY"/>
    <property type="match status" value="1"/>
</dbReference>
<dbReference type="GO" id="GO:0003677">
    <property type="term" value="F:DNA binding"/>
    <property type="evidence" value="ECO:0007669"/>
    <property type="project" value="UniProtKB-KW"/>
</dbReference>
<evidence type="ECO:0000313" key="3">
    <source>
        <dbReference type="Proteomes" id="UP000256253"/>
    </source>
</evidence>
<dbReference type="InterPro" id="IPR036390">
    <property type="entry name" value="WH_DNA-bd_sf"/>
</dbReference>
<sequence>MFWIPQVNSMLYLNGGIYFASAPFIVGTSGNHAVGATPGEWRDNRRTSVQITARSDYAVRAALELAIAYPERLTIDRIVSEQDLPRKFVEAILSQLRRSGIVVTQRGCAGGYGLARSPKEITIGDIIRSVDGPLAEIHGVRPHELSYEGVAEHVPALWVALRSSMRAVLDVVTLQQLLGGKFPASVRRLGDADDAWLPR</sequence>
<evidence type="ECO:0000313" key="2">
    <source>
        <dbReference type="EMBL" id="REF31786.1"/>
    </source>
</evidence>
<keyword evidence="1" id="KW-0238">DNA-binding</keyword>